<dbReference type="EMBL" id="JAZGQO010000008">
    <property type="protein sequence ID" value="KAK6178640.1"/>
    <property type="molecule type" value="Genomic_DNA"/>
</dbReference>
<organism evidence="1 2">
    <name type="scientific">Patella caerulea</name>
    <name type="common">Rayed Mediterranean limpet</name>
    <dbReference type="NCBI Taxonomy" id="87958"/>
    <lineage>
        <taxon>Eukaryota</taxon>
        <taxon>Metazoa</taxon>
        <taxon>Spiralia</taxon>
        <taxon>Lophotrochozoa</taxon>
        <taxon>Mollusca</taxon>
        <taxon>Gastropoda</taxon>
        <taxon>Patellogastropoda</taxon>
        <taxon>Patelloidea</taxon>
        <taxon>Patellidae</taxon>
        <taxon>Patella</taxon>
    </lineage>
</organism>
<evidence type="ECO:0008006" key="3">
    <source>
        <dbReference type="Google" id="ProtNLM"/>
    </source>
</evidence>
<gene>
    <name evidence="1" type="ORF">SNE40_011170</name>
</gene>
<reference evidence="1 2" key="1">
    <citation type="submission" date="2024-01" db="EMBL/GenBank/DDBJ databases">
        <title>The genome of the rayed Mediterranean limpet Patella caerulea (Linnaeus, 1758).</title>
        <authorList>
            <person name="Anh-Thu Weber A."/>
            <person name="Halstead-Nussloch G."/>
        </authorList>
    </citation>
    <scope>NUCLEOTIDE SEQUENCE [LARGE SCALE GENOMIC DNA]</scope>
    <source>
        <strain evidence="1">AATW-2023a</strain>
        <tissue evidence="1">Whole specimen</tissue>
    </source>
</reference>
<dbReference type="AlphaFoldDB" id="A0AAN8JNK2"/>
<name>A0AAN8JNK2_PATCE</name>
<evidence type="ECO:0000313" key="2">
    <source>
        <dbReference type="Proteomes" id="UP001347796"/>
    </source>
</evidence>
<proteinExistence type="predicted"/>
<comment type="caution">
    <text evidence="1">The sequence shown here is derived from an EMBL/GenBank/DDBJ whole genome shotgun (WGS) entry which is preliminary data.</text>
</comment>
<keyword evidence="2" id="KW-1185">Reference proteome</keyword>
<evidence type="ECO:0000313" key="1">
    <source>
        <dbReference type="EMBL" id="KAK6178640.1"/>
    </source>
</evidence>
<sequence length="129" mass="14797">MAVASFRKVEPFSEECDDFQLYVEKLEQYFLANDIEGEEEMKSVFLSNIGAKTYKLSRNLVSPTKLADKSYDSLFEALMNHYSPRPSEIVQRAKFNTRVRHEGESIANYVADLRQVSNDCNFGPTLDIV</sequence>
<protein>
    <recommendedName>
        <fullName evidence="3">Retrotransposon gag domain-containing protein</fullName>
    </recommendedName>
</protein>
<accession>A0AAN8JNK2</accession>
<dbReference type="Proteomes" id="UP001347796">
    <property type="component" value="Unassembled WGS sequence"/>
</dbReference>